<dbReference type="PROSITE" id="PS51900">
    <property type="entry name" value="CB"/>
    <property type="match status" value="1"/>
</dbReference>
<dbReference type="KEGG" id="eac:EAL2_808p04770"/>
<dbReference type="InterPro" id="IPR002104">
    <property type="entry name" value="Integrase_catalytic"/>
</dbReference>
<dbReference type="OrthoDB" id="283809at2"/>
<sequence>MKGFRISDKNRSEIPDNILIERALLKEKLDILKANSPQILKKYINSLYRNESARSVNIKTAIKYVREVQAFLASMIESGIVKKSSIMDIDASDIEMIYADDIQEYIDSCGSYVQHTQNGDKVIFSNSSRTLSLKQTCIKSFFTWLYKNDYVEKNETEKLRKILAGDSPSVLTLSDEEVNAVLELAKAGECTAYGRHICLSKKELENFEATKLRDIAILSLFIYHGLRISELHHLNISSLNFEKGYFEIFRKRNKRKMMYFSRQAVSALREYMQNERATSNIKPGSEDALFLSSSRNGKSPARLSIEQIRKLVKKYACRVSLNPRISPHKLRATFATKSLEITGNIYTVQQILDHSSTATTQKYLKDNERAKREVSELISYE</sequence>
<dbReference type="Gene3D" id="1.10.150.130">
    <property type="match status" value="1"/>
</dbReference>
<dbReference type="RefSeq" id="WP_025436831.1">
    <property type="nucleotide sequence ID" value="NZ_CP007453.1"/>
</dbReference>
<feature type="domain" description="Tyr recombinase" evidence="4">
    <location>
        <begin position="166"/>
        <end position="376"/>
    </location>
</feature>
<dbReference type="AlphaFoldDB" id="W8TAS0"/>
<dbReference type="InterPro" id="IPR050090">
    <property type="entry name" value="Tyrosine_recombinase_XerCD"/>
</dbReference>
<dbReference type="EMBL" id="CP007453">
    <property type="protein sequence ID" value="AHM57980.1"/>
    <property type="molecule type" value="Genomic_DNA"/>
</dbReference>
<organism evidence="6 7">
    <name type="scientific">Peptoclostridium acidaminophilum DSM 3953</name>
    <dbReference type="NCBI Taxonomy" id="1286171"/>
    <lineage>
        <taxon>Bacteria</taxon>
        <taxon>Bacillati</taxon>
        <taxon>Bacillota</taxon>
        <taxon>Clostridia</taxon>
        <taxon>Peptostreptococcales</taxon>
        <taxon>Peptoclostridiaceae</taxon>
        <taxon>Peptoclostridium</taxon>
    </lineage>
</organism>
<keyword evidence="6" id="KW-0614">Plasmid</keyword>
<dbReference type="InterPro" id="IPR010998">
    <property type="entry name" value="Integrase_recombinase_N"/>
</dbReference>
<reference evidence="6 7" key="1">
    <citation type="journal article" date="2014" name="Genome Announc.">
        <title>Complete Genome Sequence of Amino Acid-Utilizing Eubacterium acidaminophilum al-2 (DSM 3953).</title>
        <authorList>
            <person name="Poehlein A."/>
            <person name="Andreesen J.R."/>
            <person name="Daniel R."/>
        </authorList>
    </citation>
    <scope>NUCLEOTIDE SEQUENCE [LARGE SCALE GENOMIC DNA]</scope>
    <source>
        <strain evidence="6 7">DSM 3953</strain>
        <plasmid evidence="7">Plasmid EAL2_808p</plasmid>
    </source>
</reference>
<keyword evidence="7" id="KW-1185">Reference proteome</keyword>
<feature type="domain" description="Core-binding (CB)" evidence="5">
    <location>
        <begin position="34"/>
        <end position="146"/>
    </location>
</feature>
<dbReference type="HOGENOM" id="CLU_027562_9_6_9"/>
<geneLocation type="plasmid" evidence="6 7">
    <name>EAL2_808p</name>
</geneLocation>
<keyword evidence="2" id="KW-0233">DNA recombination</keyword>
<evidence type="ECO:0000313" key="6">
    <source>
        <dbReference type="EMBL" id="AHM57980.1"/>
    </source>
</evidence>
<evidence type="ECO:0000313" key="7">
    <source>
        <dbReference type="Proteomes" id="UP000019591"/>
    </source>
</evidence>
<proteinExistence type="predicted"/>
<dbReference type="PANTHER" id="PTHR30349:SF81">
    <property type="entry name" value="TYROSINE RECOMBINASE XERC"/>
    <property type="match status" value="1"/>
</dbReference>
<dbReference type="InterPro" id="IPR044068">
    <property type="entry name" value="CB"/>
</dbReference>
<dbReference type="PATRIC" id="fig|1286171.3.peg.2657"/>
<dbReference type="PANTHER" id="PTHR30349">
    <property type="entry name" value="PHAGE INTEGRASE-RELATED"/>
    <property type="match status" value="1"/>
</dbReference>
<evidence type="ECO:0000259" key="5">
    <source>
        <dbReference type="PROSITE" id="PS51900"/>
    </source>
</evidence>
<keyword evidence="1 3" id="KW-0238">DNA-binding</keyword>
<dbReference type="InterPro" id="IPR011010">
    <property type="entry name" value="DNA_brk_join_enz"/>
</dbReference>
<accession>W8TAS0</accession>
<dbReference type="Proteomes" id="UP000019591">
    <property type="component" value="Plasmid EAL2_808p"/>
</dbReference>
<dbReference type="GO" id="GO:0003677">
    <property type="term" value="F:DNA binding"/>
    <property type="evidence" value="ECO:0007669"/>
    <property type="project" value="UniProtKB-UniRule"/>
</dbReference>
<gene>
    <name evidence="6" type="primary">xerS</name>
    <name evidence="6" type="ORF">EAL2_808p04770</name>
</gene>
<evidence type="ECO:0000256" key="1">
    <source>
        <dbReference type="ARBA" id="ARBA00023125"/>
    </source>
</evidence>
<evidence type="ECO:0000259" key="4">
    <source>
        <dbReference type="PROSITE" id="PS51898"/>
    </source>
</evidence>
<dbReference type="Pfam" id="PF00589">
    <property type="entry name" value="Phage_integrase"/>
    <property type="match status" value="1"/>
</dbReference>
<evidence type="ECO:0000256" key="3">
    <source>
        <dbReference type="PROSITE-ProRule" id="PRU01248"/>
    </source>
</evidence>
<dbReference type="Gene3D" id="1.10.443.10">
    <property type="entry name" value="Intergrase catalytic core"/>
    <property type="match status" value="1"/>
</dbReference>
<dbReference type="InterPro" id="IPR013762">
    <property type="entry name" value="Integrase-like_cat_sf"/>
</dbReference>
<name>W8TAS0_PEPAC</name>
<dbReference type="GO" id="GO:0015074">
    <property type="term" value="P:DNA integration"/>
    <property type="evidence" value="ECO:0007669"/>
    <property type="project" value="InterPro"/>
</dbReference>
<protein>
    <submittedName>
        <fullName evidence="6">Tyrosine recombinase XerS</fullName>
    </submittedName>
</protein>
<dbReference type="PROSITE" id="PS51898">
    <property type="entry name" value="TYR_RECOMBINASE"/>
    <property type="match status" value="1"/>
</dbReference>
<dbReference type="SUPFAM" id="SSF56349">
    <property type="entry name" value="DNA breaking-rejoining enzymes"/>
    <property type="match status" value="1"/>
</dbReference>
<dbReference type="GO" id="GO:0006310">
    <property type="term" value="P:DNA recombination"/>
    <property type="evidence" value="ECO:0007669"/>
    <property type="project" value="UniProtKB-KW"/>
</dbReference>
<evidence type="ECO:0000256" key="2">
    <source>
        <dbReference type="ARBA" id="ARBA00023172"/>
    </source>
</evidence>
<dbReference type="eggNOG" id="COG4974">
    <property type="taxonomic scope" value="Bacteria"/>
</dbReference>